<dbReference type="PROSITE" id="PS50011">
    <property type="entry name" value="PROTEIN_KINASE_DOM"/>
    <property type="match status" value="1"/>
</dbReference>
<keyword evidence="6" id="KW-0067">ATP-binding</keyword>
<evidence type="ECO:0000256" key="6">
    <source>
        <dbReference type="ARBA" id="ARBA00022840"/>
    </source>
</evidence>
<evidence type="ECO:0000256" key="4">
    <source>
        <dbReference type="ARBA" id="ARBA00022741"/>
    </source>
</evidence>
<keyword evidence="5" id="KW-0418">Kinase</keyword>
<dbReference type="SUPFAM" id="SSF88713">
    <property type="entry name" value="Glycoside hydrolase/deacetylase"/>
    <property type="match status" value="1"/>
</dbReference>
<dbReference type="GeneID" id="110786170"/>
<name>A0ABM3QKI1_SPIOL</name>
<evidence type="ECO:0000256" key="5">
    <source>
        <dbReference type="ARBA" id="ARBA00022777"/>
    </source>
</evidence>
<dbReference type="Pfam" id="PF00069">
    <property type="entry name" value="Pkinase"/>
    <property type="match status" value="1"/>
</dbReference>
<dbReference type="RefSeq" id="XP_056683860.1">
    <property type="nucleotide sequence ID" value="XM_056827882.1"/>
</dbReference>
<dbReference type="RefSeq" id="XP_056683861.1">
    <property type="nucleotide sequence ID" value="XM_056827883.1"/>
</dbReference>
<reference evidence="8" key="1">
    <citation type="journal article" date="2021" name="Nat. Commun.">
        <title>Genomic analyses provide insights into spinach domestication and the genetic basis of agronomic traits.</title>
        <authorList>
            <person name="Cai X."/>
            <person name="Sun X."/>
            <person name="Xu C."/>
            <person name="Sun H."/>
            <person name="Wang X."/>
            <person name="Ge C."/>
            <person name="Zhang Z."/>
            <person name="Wang Q."/>
            <person name="Fei Z."/>
            <person name="Jiao C."/>
            <person name="Wang Q."/>
        </authorList>
    </citation>
    <scope>NUCLEOTIDE SEQUENCE [LARGE SCALE GENOMIC DNA]</scope>
    <source>
        <strain evidence="8">cv. Varoflay</strain>
    </source>
</reference>
<keyword evidence="2" id="KW-0723">Serine/threonine-protein kinase</keyword>
<dbReference type="Gene3D" id="1.10.510.10">
    <property type="entry name" value="Transferase(Phosphotransferase) domain 1"/>
    <property type="match status" value="1"/>
</dbReference>
<dbReference type="InterPro" id="IPR011330">
    <property type="entry name" value="Glyco_hydro/deAcase_b/a-brl"/>
</dbReference>
<keyword evidence="8" id="KW-1185">Reference proteome</keyword>
<sequence length="209" mass="23718">MILVAMGKSRTRHETLTLLPKARKEESLNHFCRFQSNSQKVKGEPNISYICSRYYRAPELIFGATEYSTAIDIWSRSCVLAELLLGQPLFPGESGVDQLVEIIKVGFNSLYFARIDYQDREKRKDEKTLEVLRRGSRSLGSTSQITGIFPTHYNPPDGFQFEVNDVSPPIQDDPLLSEYTVQERVNDFVAAAISQATLFCRVLHCAFSL</sequence>
<dbReference type="PANTHER" id="PTHR24057">
    <property type="entry name" value="GLYCOGEN SYNTHASE KINASE-3 ALPHA"/>
    <property type="match status" value="1"/>
</dbReference>
<evidence type="ECO:0000313" key="9">
    <source>
        <dbReference type="RefSeq" id="XP_056683860.1"/>
    </source>
</evidence>
<dbReference type="PANTHER" id="PTHR24057:SF0">
    <property type="entry name" value="PROTEIN KINASE SHAGGY-RELATED"/>
    <property type="match status" value="1"/>
</dbReference>
<keyword evidence="4" id="KW-0547">Nucleotide-binding</keyword>
<evidence type="ECO:0000313" key="10">
    <source>
        <dbReference type="RefSeq" id="XP_056683861.1"/>
    </source>
</evidence>
<evidence type="ECO:0000256" key="1">
    <source>
        <dbReference type="ARBA" id="ARBA00005527"/>
    </source>
</evidence>
<evidence type="ECO:0000259" key="7">
    <source>
        <dbReference type="PROSITE" id="PS50011"/>
    </source>
</evidence>
<feature type="domain" description="Protein kinase" evidence="7">
    <location>
        <begin position="1"/>
        <end position="209"/>
    </location>
</feature>
<proteinExistence type="inferred from homology"/>
<comment type="similarity">
    <text evidence="1">Belongs to the protein kinase superfamily. CMGC Ser/Thr protein kinase family. GSK-3 subfamily.</text>
</comment>
<gene>
    <name evidence="9 10" type="primary">LOC110786170</name>
</gene>
<keyword evidence="3" id="KW-0808">Transferase</keyword>
<evidence type="ECO:0000313" key="8">
    <source>
        <dbReference type="Proteomes" id="UP000813463"/>
    </source>
</evidence>
<dbReference type="InterPro" id="IPR000719">
    <property type="entry name" value="Prot_kinase_dom"/>
</dbReference>
<reference evidence="9 10" key="2">
    <citation type="submission" date="2025-05" db="UniProtKB">
        <authorList>
            <consortium name="RefSeq"/>
        </authorList>
    </citation>
    <scope>IDENTIFICATION</scope>
    <source>
        <tissue evidence="9 10">Leaf</tissue>
    </source>
</reference>
<evidence type="ECO:0000256" key="2">
    <source>
        <dbReference type="ARBA" id="ARBA00022527"/>
    </source>
</evidence>
<accession>A0ABM3QKI1</accession>
<dbReference type="SUPFAM" id="SSF56112">
    <property type="entry name" value="Protein kinase-like (PK-like)"/>
    <property type="match status" value="1"/>
</dbReference>
<organism evidence="8 9">
    <name type="scientific">Spinacia oleracea</name>
    <name type="common">Spinach</name>
    <dbReference type="NCBI Taxonomy" id="3562"/>
    <lineage>
        <taxon>Eukaryota</taxon>
        <taxon>Viridiplantae</taxon>
        <taxon>Streptophyta</taxon>
        <taxon>Embryophyta</taxon>
        <taxon>Tracheophyta</taxon>
        <taxon>Spermatophyta</taxon>
        <taxon>Magnoliopsida</taxon>
        <taxon>eudicotyledons</taxon>
        <taxon>Gunneridae</taxon>
        <taxon>Pentapetalae</taxon>
        <taxon>Caryophyllales</taxon>
        <taxon>Chenopodiaceae</taxon>
        <taxon>Chenopodioideae</taxon>
        <taxon>Anserineae</taxon>
        <taxon>Spinacia</taxon>
    </lineage>
</organism>
<dbReference type="InterPro" id="IPR011009">
    <property type="entry name" value="Kinase-like_dom_sf"/>
</dbReference>
<dbReference type="Proteomes" id="UP000813463">
    <property type="component" value="Chromosome 5"/>
</dbReference>
<evidence type="ECO:0000256" key="3">
    <source>
        <dbReference type="ARBA" id="ARBA00022679"/>
    </source>
</evidence>
<protein>
    <submittedName>
        <fullName evidence="9 10">Alpha-mannosidase At3g26720 isoform X1</fullName>
    </submittedName>
</protein>
<dbReference type="InterPro" id="IPR050591">
    <property type="entry name" value="GSK-3"/>
</dbReference>